<reference evidence="1 2" key="1">
    <citation type="journal article" date="2018" name="Mol. Biol. Evol.">
        <title>Broad Genomic Sampling Reveals a Smut Pathogenic Ancestry of the Fungal Clade Ustilaginomycotina.</title>
        <authorList>
            <person name="Kijpornyongpan T."/>
            <person name="Mondo S.J."/>
            <person name="Barry K."/>
            <person name="Sandor L."/>
            <person name="Lee J."/>
            <person name="Lipzen A."/>
            <person name="Pangilinan J."/>
            <person name="LaButti K."/>
            <person name="Hainaut M."/>
            <person name="Henrissat B."/>
            <person name="Grigoriev I.V."/>
            <person name="Spatafora J.W."/>
            <person name="Aime M.C."/>
        </authorList>
    </citation>
    <scope>NUCLEOTIDE SEQUENCE [LARGE SCALE GENOMIC DNA]</scope>
    <source>
        <strain evidence="1 2">MCA 4658</strain>
    </source>
</reference>
<dbReference type="AlphaFoldDB" id="A0A316VTG3"/>
<organism evidence="1 2">
    <name type="scientific">Ceraceosorus guamensis</name>
    <dbReference type="NCBI Taxonomy" id="1522189"/>
    <lineage>
        <taxon>Eukaryota</taxon>
        <taxon>Fungi</taxon>
        <taxon>Dikarya</taxon>
        <taxon>Basidiomycota</taxon>
        <taxon>Ustilaginomycotina</taxon>
        <taxon>Exobasidiomycetes</taxon>
        <taxon>Ceraceosorales</taxon>
        <taxon>Ceraceosoraceae</taxon>
        <taxon>Ceraceosorus</taxon>
    </lineage>
</organism>
<dbReference type="GeneID" id="37033066"/>
<evidence type="ECO:0000313" key="2">
    <source>
        <dbReference type="Proteomes" id="UP000245783"/>
    </source>
</evidence>
<sequence length="153" mass="17104">MQQRLSLLAKACRRGPIHEKRCIILGDGARSLLWAFFALARISLWAVSLPLSHAAATDGPRGRSSEVIRPSYRATRLFADALSLHPFSSSASCCSAPITRPRMSVDLDQKSCVQIQKRMVDAWLPETKKKRFVIVVIACWAEATRATRRIRVT</sequence>
<evidence type="ECO:0000313" key="1">
    <source>
        <dbReference type="EMBL" id="PWN39501.1"/>
    </source>
</evidence>
<gene>
    <name evidence="1" type="ORF">IE81DRAFT_23753</name>
</gene>
<accession>A0A316VTG3</accession>
<protein>
    <submittedName>
        <fullName evidence="1">Uncharacterized protein</fullName>
    </submittedName>
</protein>
<dbReference type="InParanoid" id="A0A316VTG3"/>
<proteinExistence type="predicted"/>
<dbReference type="RefSeq" id="XP_025366661.1">
    <property type="nucleotide sequence ID" value="XM_025511196.1"/>
</dbReference>
<dbReference type="Proteomes" id="UP000245783">
    <property type="component" value="Unassembled WGS sequence"/>
</dbReference>
<keyword evidence="2" id="KW-1185">Reference proteome</keyword>
<name>A0A316VTG3_9BASI</name>
<dbReference type="EMBL" id="KZ819463">
    <property type="protein sequence ID" value="PWN39501.1"/>
    <property type="molecule type" value="Genomic_DNA"/>
</dbReference>